<evidence type="ECO:0000256" key="2">
    <source>
        <dbReference type="SAM" id="Phobius"/>
    </source>
</evidence>
<proteinExistence type="predicted"/>
<evidence type="ECO:0000313" key="4">
    <source>
        <dbReference type="Proteomes" id="UP000007564"/>
    </source>
</evidence>
<evidence type="ECO:0000313" key="3">
    <source>
        <dbReference type="EMBL" id="CCJ53464.1"/>
    </source>
</evidence>
<accession>A0A0C6P189</accession>
<dbReference type="AlphaFoldDB" id="A0A0C6P189"/>
<feature type="region of interest" description="Disordered" evidence="1">
    <location>
        <begin position="171"/>
        <end position="199"/>
    </location>
</feature>
<protein>
    <submittedName>
        <fullName evidence="3">Putative membrane protein</fullName>
    </submittedName>
</protein>
<dbReference type="HOGENOM" id="CLU_097521_0_0_4"/>
<feature type="transmembrane region" description="Helical" evidence="2">
    <location>
        <begin position="66"/>
        <end position="87"/>
    </location>
</feature>
<keyword evidence="2" id="KW-0812">Transmembrane</keyword>
<dbReference type="GeneID" id="56478129"/>
<dbReference type="Proteomes" id="UP000007564">
    <property type="component" value="Chromosome"/>
</dbReference>
<dbReference type="KEGG" id="bbh:BN112_1547"/>
<keyword evidence="2" id="KW-1133">Transmembrane helix</keyword>
<name>A0A0C6P189_BORBO</name>
<dbReference type="OrthoDB" id="8635812at2"/>
<organism evidence="3 4">
    <name type="scientific">Bordetella bronchiseptica 253</name>
    <dbReference type="NCBI Taxonomy" id="568707"/>
    <lineage>
        <taxon>Bacteria</taxon>
        <taxon>Pseudomonadati</taxon>
        <taxon>Pseudomonadota</taxon>
        <taxon>Betaproteobacteria</taxon>
        <taxon>Burkholderiales</taxon>
        <taxon>Alcaligenaceae</taxon>
        <taxon>Bordetella</taxon>
    </lineage>
</organism>
<dbReference type="RefSeq" id="WP_003812987.1">
    <property type="nucleotide sequence ID" value="NC_019382.1"/>
</dbReference>
<reference evidence="3 4" key="1">
    <citation type="journal article" date="2012" name="BMC Genomics">
        <title>Comparative genomics of the classical Bordetella subspecies: the evolution and exchange of virulence-associated diversity amongst closely related pathogens.</title>
        <authorList>
            <person name="Park J."/>
            <person name="Zhang Y."/>
            <person name="Buboltz A.M."/>
            <person name="Zhang X."/>
            <person name="Schuster S.C."/>
            <person name="Ahuja U."/>
            <person name="Liu M."/>
            <person name="Miller J.F."/>
            <person name="Sebaihia M."/>
            <person name="Bentley S.D."/>
            <person name="Parkhill J."/>
            <person name="Harvill E.T."/>
        </authorList>
    </citation>
    <scope>NUCLEOTIDE SEQUENCE [LARGE SCALE GENOMIC DNA]</scope>
    <source>
        <strain evidence="3 4">253</strain>
    </source>
</reference>
<feature type="transmembrane region" description="Helical" evidence="2">
    <location>
        <begin position="93"/>
        <end position="115"/>
    </location>
</feature>
<evidence type="ECO:0000256" key="1">
    <source>
        <dbReference type="SAM" id="MobiDB-lite"/>
    </source>
</evidence>
<keyword evidence="2" id="KW-0472">Membrane</keyword>
<gene>
    <name evidence="3" type="ORF">BN112_1547</name>
</gene>
<sequence>MSSIVVARFDSVPSARSAAHALVGDGFREEAISILYGDPDRTGRRMGRPAWRFGPDLRTRAARWRAIVSAAALAAIGTLGGVIVPVLTGYGRVGMVVGAALGAYAGALAGACWMASGLRRARAEAAYAGQLARDRVVLLAVQVHPDDEEAAAALLRDAGGLQVEKARSRWWPGARGQSTPTGWRTRAPRPPAQRTQWQP</sequence>
<dbReference type="EMBL" id="HE965806">
    <property type="protein sequence ID" value="CCJ53464.1"/>
    <property type="molecule type" value="Genomic_DNA"/>
</dbReference>